<dbReference type="GO" id="GO:0005886">
    <property type="term" value="C:plasma membrane"/>
    <property type="evidence" value="ECO:0007669"/>
    <property type="project" value="InterPro"/>
</dbReference>
<proteinExistence type="inferred from homology"/>
<dbReference type="PANTHER" id="PTHR11730">
    <property type="entry name" value="AMMONIUM TRANSPORTER"/>
    <property type="match status" value="1"/>
</dbReference>
<dbReference type="GO" id="GO:0008519">
    <property type="term" value="F:ammonium channel activity"/>
    <property type="evidence" value="ECO:0007669"/>
    <property type="project" value="InterPro"/>
</dbReference>
<evidence type="ECO:0000256" key="7">
    <source>
        <dbReference type="SAM" id="Phobius"/>
    </source>
</evidence>
<evidence type="ECO:0000256" key="2">
    <source>
        <dbReference type="ARBA" id="ARBA00011036"/>
    </source>
</evidence>
<evidence type="ECO:0000256" key="1">
    <source>
        <dbReference type="ARBA" id="ARBA00004141"/>
    </source>
</evidence>
<keyword evidence="4 7" id="KW-1133">Transmembrane helix</keyword>
<dbReference type="InterPro" id="IPR002229">
    <property type="entry name" value="RhesusRHD"/>
</dbReference>
<feature type="transmembrane region" description="Helical" evidence="7">
    <location>
        <begin position="54"/>
        <end position="73"/>
    </location>
</feature>
<feature type="transmembrane region" description="Helical" evidence="7">
    <location>
        <begin position="406"/>
        <end position="427"/>
    </location>
</feature>
<evidence type="ECO:0000313" key="8">
    <source>
        <dbReference type="EMBL" id="CAB3977484.1"/>
    </source>
</evidence>
<feature type="transmembrane region" description="Helical" evidence="7">
    <location>
        <begin position="300"/>
        <end position="317"/>
    </location>
</feature>
<evidence type="ECO:0000313" key="9">
    <source>
        <dbReference type="Proteomes" id="UP001152795"/>
    </source>
</evidence>
<dbReference type="AlphaFoldDB" id="A0A6S7FDV2"/>
<gene>
    <name evidence="8" type="ORF">PACLA_8A052542</name>
</gene>
<dbReference type="Pfam" id="PF00909">
    <property type="entry name" value="Ammonium_transp"/>
    <property type="match status" value="1"/>
</dbReference>
<comment type="subcellular location">
    <subcellularLocation>
        <location evidence="1">Membrane</location>
        <topology evidence="1">Multi-pass membrane protein</topology>
    </subcellularLocation>
</comment>
<feature type="compositionally biased region" description="Acidic residues" evidence="6">
    <location>
        <begin position="472"/>
        <end position="496"/>
    </location>
</feature>
<dbReference type="Gene3D" id="1.10.3430.10">
    <property type="entry name" value="Ammonium transporter AmtB like domains"/>
    <property type="match status" value="1"/>
</dbReference>
<dbReference type="SUPFAM" id="SSF111352">
    <property type="entry name" value="Ammonium transporter"/>
    <property type="match status" value="1"/>
</dbReference>
<sequence>MQRSSLRRKSKITTMLFVFEIFILTMYVVFVDYGEELLPVDPPDKNHDHENDPIRLNAFDDVHVMVFVGYGFLMIFLKRYGFSGLGYNFIVGTVAIQWSVVMEGFFDLKDSKIQLTGDSVIKAEFATNAVLITLGVILGKASPIQLFLITVIEVFLYSINRGVCEHILEAVDPGGAIYIHVFGAVFGLGVAKMIFNPRSVAHEEEISQYHSDLFSMLGTLFLWVYWPGFNSSLLLGHIKHRAIINTYFALAASCVTAFACSTVLTRESKFSMVHIQNATLAGGVAVGAISHMIIHPWGAVLIGLIAGASCTAGYEYFQPWLIKQFSMHDTCGVTSLHGIPGILSAICSVVIAAIADYPQYKNSLYKIYPARAPAMNSTDYLELRQHSTDISAGQGRSANIQCGIQVAALMITLAISIAGGLFTGLIARLKFFDPLDEKDFYLDAPYWEVPDDFVEAAPQILIPQVPGVALTEQDDEDDDDDEEYGEEEGEYGEEGETIALNKSIDFSHALV</sequence>
<dbReference type="OrthoDB" id="534912at2759"/>
<feature type="transmembrane region" description="Helical" evidence="7">
    <location>
        <begin position="277"/>
        <end position="294"/>
    </location>
</feature>
<feature type="transmembrane region" description="Helical" evidence="7">
    <location>
        <begin position="80"/>
        <end position="100"/>
    </location>
</feature>
<dbReference type="EMBL" id="CACRXK020000050">
    <property type="protein sequence ID" value="CAB3977484.1"/>
    <property type="molecule type" value="Genomic_DNA"/>
</dbReference>
<feature type="transmembrane region" description="Helical" evidence="7">
    <location>
        <begin position="175"/>
        <end position="195"/>
    </location>
</feature>
<feature type="transmembrane region" description="Helical" evidence="7">
    <location>
        <begin position="12"/>
        <end position="34"/>
    </location>
</feature>
<dbReference type="PANTHER" id="PTHR11730:SF60">
    <property type="entry name" value="RH50, ISOFORM D"/>
    <property type="match status" value="1"/>
</dbReference>
<evidence type="ECO:0000256" key="4">
    <source>
        <dbReference type="ARBA" id="ARBA00022989"/>
    </source>
</evidence>
<dbReference type="InterPro" id="IPR029020">
    <property type="entry name" value="Ammonium/urea_transptr"/>
</dbReference>
<dbReference type="GO" id="GO:0097272">
    <property type="term" value="P:ammonium homeostasis"/>
    <property type="evidence" value="ECO:0007669"/>
    <property type="project" value="TreeGrafter"/>
</dbReference>
<dbReference type="Proteomes" id="UP001152795">
    <property type="component" value="Unassembled WGS sequence"/>
</dbReference>
<evidence type="ECO:0000256" key="5">
    <source>
        <dbReference type="ARBA" id="ARBA00023136"/>
    </source>
</evidence>
<dbReference type="InterPro" id="IPR024041">
    <property type="entry name" value="NH4_transpt_AmtB-like_dom"/>
</dbReference>
<organism evidence="8 9">
    <name type="scientific">Paramuricea clavata</name>
    <name type="common">Red gorgonian</name>
    <name type="synonym">Violescent sea-whip</name>
    <dbReference type="NCBI Taxonomy" id="317549"/>
    <lineage>
        <taxon>Eukaryota</taxon>
        <taxon>Metazoa</taxon>
        <taxon>Cnidaria</taxon>
        <taxon>Anthozoa</taxon>
        <taxon>Octocorallia</taxon>
        <taxon>Malacalcyonacea</taxon>
        <taxon>Plexauridae</taxon>
        <taxon>Paramuricea</taxon>
    </lineage>
</organism>
<accession>A0A6S7FDV2</accession>
<name>A0A6S7FDV2_PARCT</name>
<keyword evidence="3 7" id="KW-0812">Transmembrane</keyword>
<keyword evidence="5 7" id="KW-0472">Membrane</keyword>
<protein>
    <submittedName>
        <fullName evidence="8">Ammonium transporter Rh type A-like</fullName>
    </submittedName>
</protein>
<comment type="caution">
    <text evidence="8">The sequence shown here is derived from an EMBL/GenBank/DDBJ whole genome shotgun (WGS) entry which is preliminary data.</text>
</comment>
<evidence type="ECO:0000256" key="3">
    <source>
        <dbReference type="ARBA" id="ARBA00022692"/>
    </source>
</evidence>
<keyword evidence="9" id="KW-1185">Reference proteome</keyword>
<feature type="region of interest" description="Disordered" evidence="6">
    <location>
        <begin position="465"/>
        <end position="496"/>
    </location>
</feature>
<feature type="transmembrane region" description="Helical" evidence="7">
    <location>
        <begin position="246"/>
        <end position="265"/>
    </location>
</feature>
<reference evidence="8" key="1">
    <citation type="submission" date="2020-04" db="EMBL/GenBank/DDBJ databases">
        <authorList>
            <person name="Alioto T."/>
            <person name="Alioto T."/>
            <person name="Gomez Garrido J."/>
        </authorList>
    </citation>
    <scope>NUCLEOTIDE SEQUENCE</scope>
    <source>
        <strain evidence="8">A484AB</strain>
    </source>
</reference>
<comment type="similarity">
    <text evidence="2">Belongs to the ammonium transporter (TC 2.A.49) family. Rh subfamily.</text>
</comment>
<feature type="transmembrane region" description="Helical" evidence="7">
    <location>
        <begin position="338"/>
        <end position="355"/>
    </location>
</feature>
<feature type="transmembrane region" description="Helical" evidence="7">
    <location>
        <begin position="207"/>
        <end position="226"/>
    </location>
</feature>
<dbReference type="PRINTS" id="PR00342">
    <property type="entry name" value="RHESUSRHD"/>
</dbReference>
<evidence type="ECO:0000256" key="6">
    <source>
        <dbReference type="SAM" id="MobiDB-lite"/>
    </source>
</evidence>